<evidence type="ECO:0000256" key="1">
    <source>
        <dbReference type="SAM" id="MobiDB-lite"/>
    </source>
</evidence>
<dbReference type="Proteomes" id="UP000279275">
    <property type="component" value="Unassembled WGS sequence"/>
</dbReference>
<accession>A0A3M2KXB7</accession>
<dbReference type="RefSeq" id="WP_122190404.1">
    <property type="nucleotide sequence ID" value="NZ_RFFH01000012.1"/>
</dbReference>
<feature type="region of interest" description="Disordered" evidence="1">
    <location>
        <begin position="50"/>
        <end position="85"/>
    </location>
</feature>
<feature type="compositionally biased region" description="Basic and acidic residues" evidence="1">
    <location>
        <begin position="138"/>
        <end position="151"/>
    </location>
</feature>
<name>A0A3M2KXB7_9NOCA</name>
<proteinExistence type="predicted"/>
<dbReference type="AlphaFoldDB" id="A0A3M2KXB7"/>
<gene>
    <name evidence="2" type="ORF">EBN03_24165</name>
</gene>
<keyword evidence="3" id="KW-1185">Reference proteome</keyword>
<reference evidence="2 3" key="1">
    <citation type="submission" date="2018-10" db="EMBL/GenBank/DDBJ databases">
        <title>Isolation from cow dung.</title>
        <authorList>
            <person name="Ling L."/>
        </authorList>
    </citation>
    <scope>NUCLEOTIDE SEQUENCE [LARGE SCALE GENOMIC DNA]</scope>
    <source>
        <strain evidence="2 3">NEAU-LL90</strain>
    </source>
</reference>
<comment type="caution">
    <text evidence="2">The sequence shown here is derived from an EMBL/GenBank/DDBJ whole genome shotgun (WGS) entry which is preliminary data.</text>
</comment>
<dbReference type="EMBL" id="RFFH01000012">
    <property type="protein sequence ID" value="RMI29891.1"/>
    <property type="molecule type" value="Genomic_DNA"/>
</dbReference>
<sequence length="167" mass="17708">MSELDELAALLASLPDKELATVVASAVRGRPGLDALQVVATEILRQGDAIDADVVPDAPEPSPMDAPESGRIPVPDTIAPSIGTPVAPGGFAGSAPVFGGYTSGGVPTFDSVREKVERRFGTAQGMEELDRQTPAGRSTEEQWEAREQAARDRLEQIRKSLRDNKTD</sequence>
<evidence type="ECO:0000313" key="2">
    <source>
        <dbReference type="EMBL" id="RMI29891.1"/>
    </source>
</evidence>
<evidence type="ECO:0008006" key="4">
    <source>
        <dbReference type="Google" id="ProtNLM"/>
    </source>
</evidence>
<protein>
    <recommendedName>
        <fullName evidence="4">PspA domain-containing protein</fullName>
    </recommendedName>
</protein>
<dbReference type="OrthoDB" id="4377479at2"/>
<organism evidence="2 3">
    <name type="scientific">Nocardia stercoris</name>
    <dbReference type="NCBI Taxonomy" id="2483361"/>
    <lineage>
        <taxon>Bacteria</taxon>
        <taxon>Bacillati</taxon>
        <taxon>Actinomycetota</taxon>
        <taxon>Actinomycetes</taxon>
        <taxon>Mycobacteriales</taxon>
        <taxon>Nocardiaceae</taxon>
        <taxon>Nocardia</taxon>
    </lineage>
</organism>
<evidence type="ECO:0000313" key="3">
    <source>
        <dbReference type="Proteomes" id="UP000279275"/>
    </source>
</evidence>
<feature type="region of interest" description="Disordered" evidence="1">
    <location>
        <begin position="120"/>
        <end position="151"/>
    </location>
</feature>